<dbReference type="Pfam" id="PF04909">
    <property type="entry name" value="Amidohydro_2"/>
    <property type="match status" value="1"/>
</dbReference>
<protein>
    <submittedName>
        <fullName evidence="3">Amidohydrolase family protein</fullName>
    </submittedName>
</protein>
<dbReference type="Proteomes" id="UP001597083">
    <property type="component" value="Unassembled WGS sequence"/>
</dbReference>
<dbReference type="InterPro" id="IPR006680">
    <property type="entry name" value="Amidohydro-rel"/>
</dbReference>
<dbReference type="InterPro" id="IPR032465">
    <property type="entry name" value="ACMSD"/>
</dbReference>
<gene>
    <name evidence="3" type="ORF">ACFQ07_24655</name>
</gene>
<dbReference type="EMBL" id="JBHTIR010003596">
    <property type="protein sequence ID" value="MFD0855456.1"/>
    <property type="molecule type" value="Genomic_DNA"/>
</dbReference>
<dbReference type="PANTHER" id="PTHR21240:SF28">
    <property type="entry name" value="ISO-OROTATE DECARBOXYLASE (EUROFUNG)"/>
    <property type="match status" value="1"/>
</dbReference>
<evidence type="ECO:0000313" key="3">
    <source>
        <dbReference type="EMBL" id="MFD0855456.1"/>
    </source>
</evidence>
<reference evidence="4" key="1">
    <citation type="journal article" date="2019" name="Int. J. Syst. Evol. Microbiol.">
        <title>The Global Catalogue of Microorganisms (GCM) 10K type strain sequencing project: providing services to taxonomists for standard genome sequencing and annotation.</title>
        <authorList>
            <consortium name="The Broad Institute Genomics Platform"/>
            <consortium name="The Broad Institute Genome Sequencing Center for Infectious Disease"/>
            <person name="Wu L."/>
            <person name="Ma J."/>
        </authorList>
    </citation>
    <scope>NUCLEOTIDE SEQUENCE [LARGE SCALE GENOMIC DNA]</scope>
    <source>
        <strain evidence="4">JCM 31696</strain>
    </source>
</reference>
<accession>A0ABW3CLN7</accession>
<dbReference type="PANTHER" id="PTHR21240">
    <property type="entry name" value="2-AMINO-3-CARBOXYLMUCONATE-6-SEMIALDEHYDE DECARBOXYLASE"/>
    <property type="match status" value="1"/>
</dbReference>
<dbReference type="InterPro" id="IPR032466">
    <property type="entry name" value="Metal_Hydrolase"/>
</dbReference>
<keyword evidence="1" id="KW-0456">Lyase</keyword>
<evidence type="ECO:0000256" key="1">
    <source>
        <dbReference type="ARBA" id="ARBA00023239"/>
    </source>
</evidence>
<sequence>MPTGSHRTVDIHGHVILPDCQPLVDGLMAPEMEPFSYFGGDETNAYQLEHVRQIMPQATDPETRIADMDRMGIDVQAISVAPAGYFYWADPELARELARMQNENLAKIVADHPDRFVGLATVPMQDVRSAVEELERCVKEYDFRGVEINTNVMGIDLDDRRFRPFFAKAEELDVIVMLHPNGFTGGERFRKYYLTNVIGNPLDTTVALTRIIHGGVLEEHPGLKLVAVHGGGYLPFYSSRMDHAYEVRPEGRHHIARPPSTYLKQIYVDCLVFDAPHLEFLVRQMGADHIVIGTDYPFDMGHYDPLGQIEGTQGLSDDDREAIRGRTAARLLKIID</sequence>
<evidence type="ECO:0000313" key="4">
    <source>
        <dbReference type="Proteomes" id="UP001597083"/>
    </source>
</evidence>
<keyword evidence="4" id="KW-1185">Reference proteome</keyword>
<feature type="domain" description="Amidohydrolase-related" evidence="2">
    <location>
        <begin position="9"/>
        <end position="333"/>
    </location>
</feature>
<dbReference type="Gene3D" id="3.20.20.140">
    <property type="entry name" value="Metal-dependent hydrolases"/>
    <property type="match status" value="1"/>
</dbReference>
<name>A0ABW3CLN7_9ACTN</name>
<comment type="caution">
    <text evidence="3">The sequence shown here is derived from an EMBL/GenBank/DDBJ whole genome shotgun (WGS) entry which is preliminary data.</text>
</comment>
<dbReference type="SUPFAM" id="SSF51556">
    <property type="entry name" value="Metallo-dependent hydrolases"/>
    <property type="match status" value="1"/>
</dbReference>
<organism evidence="3 4">
    <name type="scientific">Actinomadura adrarensis</name>
    <dbReference type="NCBI Taxonomy" id="1819600"/>
    <lineage>
        <taxon>Bacteria</taxon>
        <taxon>Bacillati</taxon>
        <taxon>Actinomycetota</taxon>
        <taxon>Actinomycetes</taxon>
        <taxon>Streptosporangiales</taxon>
        <taxon>Thermomonosporaceae</taxon>
        <taxon>Actinomadura</taxon>
    </lineage>
</organism>
<proteinExistence type="predicted"/>
<evidence type="ECO:0000259" key="2">
    <source>
        <dbReference type="Pfam" id="PF04909"/>
    </source>
</evidence>